<dbReference type="Proteomes" id="UP001150641">
    <property type="component" value="Unassembled WGS sequence"/>
</dbReference>
<name>A0A9X2W3U0_9ENTR</name>
<dbReference type="RefSeq" id="WP_271121396.1">
    <property type="nucleotide sequence ID" value="NZ_JALHAN010000053.1"/>
</dbReference>
<comment type="caution">
    <text evidence="1">The sequence shown here is derived from an EMBL/GenBank/DDBJ whole genome shotgun (WGS) entry which is preliminary data.</text>
</comment>
<reference evidence="1" key="1">
    <citation type="submission" date="2022-03" db="EMBL/GenBank/DDBJ databases">
        <title>Proposal of a novel genus Dryocolo and two novel species.</title>
        <authorList>
            <person name="Maddock D.W."/>
            <person name="Brady C.L."/>
            <person name="Denman S."/>
            <person name="Arnold D."/>
        </authorList>
    </citation>
    <scope>NUCLEOTIDE SEQUENCE</scope>
    <source>
        <strain evidence="1">H6W4</strain>
    </source>
</reference>
<keyword evidence="2" id="KW-1185">Reference proteome</keyword>
<gene>
    <name evidence="1" type="ORF">MUA00_01640</name>
</gene>
<accession>A0A9X2W3U0</accession>
<evidence type="ECO:0000313" key="2">
    <source>
        <dbReference type="Proteomes" id="UP001150641"/>
    </source>
</evidence>
<dbReference type="AlphaFoldDB" id="A0A9X2W3U0"/>
<proteinExistence type="predicted"/>
<dbReference type="EMBL" id="JALHAP010000066">
    <property type="protein sequence ID" value="MCT4700523.1"/>
    <property type="molecule type" value="Genomic_DNA"/>
</dbReference>
<sequence length="123" mass="13877">MQPIPLFSQRNLERFLTLVGIDGPQITAGAMSFCLRDHLLHLELGDDRLSMMLCTSLCLNDAQMLTLWERASPERFAGYLVRLLELKAGVALQITLPPTFLAEQLLRIYRALLSTLSPYGMLK</sequence>
<organism evidence="1 2">
    <name type="scientific">Dryocola boscaweniae</name>
    <dbReference type="NCBI Taxonomy" id="2925397"/>
    <lineage>
        <taxon>Bacteria</taxon>
        <taxon>Pseudomonadati</taxon>
        <taxon>Pseudomonadota</taxon>
        <taxon>Gammaproteobacteria</taxon>
        <taxon>Enterobacterales</taxon>
        <taxon>Enterobacteriaceae</taxon>
        <taxon>Dryocola</taxon>
    </lineage>
</organism>
<evidence type="ECO:0000313" key="1">
    <source>
        <dbReference type="EMBL" id="MCT4700523.1"/>
    </source>
</evidence>
<protein>
    <submittedName>
        <fullName evidence="1">Uncharacterized protein</fullName>
    </submittedName>
</protein>